<dbReference type="Proteomes" id="UP000053617">
    <property type="component" value="Unassembled WGS sequence"/>
</dbReference>
<dbReference type="Pfam" id="PF00328">
    <property type="entry name" value="His_Phos_2"/>
    <property type="match status" value="1"/>
</dbReference>
<evidence type="ECO:0000256" key="3">
    <source>
        <dbReference type="ARBA" id="ARBA00022801"/>
    </source>
</evidence>
<evidence type="ECO:0000313" key="5">
    <source>
        <dbReference type="EMBL" id="KIX05329.1"/>
    </source>
</evidence>
<dbReference type="GO" id="GO:0003993">
    <property type="term" value="F:acid phosphatase activity"/>
    <property type="evidence" value="ECO:0007669"/>
    <property type="project" value="TreeGrafter"/>
</dbReference>
<dbReference type="PROSITE" id="PS00616">
    <property type="entry name" value="HIS_ACID_PHOSPHAT_1"/>
    <property type="match status" value="1"/>
</dbReference>
<dbReference type="CDD" id="cd07061">
    <property type="entry name" value="HP_HAP_like"/>
    <property type="match status" value="1"/>
</dbReference>
<organism evidence="5 6">
    <name type="scientific">Rhinocladiella mackenziei CBS 650.93</name>
    <dbReference type="NCBI Taxonomy" id="1442369"/>
    <lineage>
        <taxon>Eukaryota</taxon>
        <taxon>Fungi</taxon>
        <taxon>Dikarya</taxon>
        <taxon>Ascomycota</taxon>
        <taxon>Pezizomycotina</taxon>
        <taxon>Eurotiomycetes</taxon>
        <taxon>Chaetothyriomycetidae</taxon>
        <taxon>Chaetothyriales</taxon>
        <taxon>Herpotrichiellaceae</taxon>
        <taxon>Rhinocladiella</taxon>
    </lineage>
</organism>
<comment type="similarity">
    <text evidence="1">Belongs to the histidine acid phosphatase family.</text>
</comment>
<dbReference type="HOGENOM" id="CLU_020880_2_1_1"/>
<dbReference type="SUPFAM" id="SSF53254">
    <property type="entry name" value="Phosphoglycerate mutase-like"/>
    <property type="match status" value="1"/>
</dbReference>
<evidence type="ECO:0000313" key="6">
    <source>
        <dbReference type="Proteomes" id="UP000053617"/>
    </source>
</evidence>
<evidence type="ECO:0000256" key="1">
    <source>
        <dbReference type="ARBA" id="ARBA00005375"/>
    </source>
</evidence>
<dbReference type="AlphaFoldDB" id="A0A0D2IHR9"/>
<dbReference type="Gene3D" id="3.40.50.1240">
    <property type="entry name" value="Phosphoglycerate mutase-like"/>
    <property type="match status" value="1"/>
</dbReference>
<feature type="chain" id="PRO_5002244521" description="3-phytase" evidence="4">
    <location>
        <begin position="17"/>
        <end position="571"/>
    </location>
</feature>
<keyword evidence="4" id="KW-0732">Signal</keyword>
<evidence type="ECO:0000256" key="2">
    <source>
        <dbReference type="ARBA" id="ARBA00012632"/>
    </source>
</evidence>
<dbReference type="GeneID" id="25294272"/>
<dbReference type="STRING" id="1442369.A0A0D2IHR9"/>
<keyword evidence="6" id="KW-1185">Reference proteome</keyword>
<dbReference type="PANTHER" id="PTHR20963">
    <property type="entry name" value="MULTIPLE INOSITOL POLYPHOSPHATE PHOSPHATASE-RELATED"/>
    <property type="match status" value="1"/>
</dbReference>
<dbReference type="InterPro" id="IPR033379">
    <property type="entry name" value="Acid_Pase_AS"/>
</dbReference>
<accession>A0A0D2IHR9</accession>
<dbReference type="EC" id="3.1.3.8" evidence="2"/>
<proteinExistence type="inferred from homology"/>
<keyword evidence="3" id="KW-0378">Hydrolase</keyword>
<name>A0A0D2IHR9_9EURO</name>
<protein>
    <recommendedName>
        <fullName evidence="2">3-phytase</fullName>
        <ecNumber evidence="2">3.1.3.8</ecNumber>
    </recommendedName>
</protein>
<feature type="signal peptide" evidence="4">
    <location>
        <begin position="1"/>
        <end position="16"/>
    </location>
</feature>
<dbReference type="RefSeq" id="XP_013272465.1">
    <property type="nucleotide sequence ID" value="XM_013417011.1"/>
</dbReference>
<dbReference type="OrthoDB" id="6509975at2759"/>
<dbReference type="InterPro" id="IPR000560">
    <property type="entry name" value="His_Pase_clade-2"/>
</dbReference>
<dbReference type="EMBL" id="KN847478">
    <property type="protein sequence ID" value="KIX05329.1"/>
    <property type="molecule type" value="Genomic_DNA"/>
</dbReference>
<dbReference type="PANTHER" id="PTHR20963:SF43">
    <property type="entry name" value="PUTATIVE (AFU_ORTHOLOGUE AFUA_7G01240)-RELATED"/>
    <property type="match status" value="1"/>
</dbReference>
<reference evidence="5 6" key="1">
    <citation type="submission" date="2015-01" db="EMBL/GenBank/DDBJ databases">
        <title>The Genome Sequence of Rhinocladiella mackenzie CBS 650.93.</title>
        <authorList>
            <consortium name="The Broad Institute Genomics Platform"/>
            <person name="Cuomo C."/>
            <person name="de Hoog S."/>
            <person name="Gorbushina A."/>
            <person name="Stielow B."/>
            <person name="Teixiera M."/>
            <person name="Abouelleil A."/>
            <person name="Chapman S.B."/>
            <person name="Priest M."/>
            <person name="Young S.K."/>
            <person name="Wortman J."/>
            <person name="Nusbaum C."/>
            <person name="Birren B."/>
        </authorList>
    </citation>
    <scope>NUCLEOTIDE SEQUENCE [LARGE SCALE GENOMIC DNA]</scope>
    <source>
        <strain evidence="5 6">CBS 650.93</strain>
    </source>
</reference>
<evidence type="ECO:0000256" key="4">
    <source>
        <dbReference type="SAM" id="SignalP"/>
    </source>
</evidence>
<sequence length="571" mass="62684">MLDSKILVFFVGLTGAAVLDLRHETPTATVPDYFQTTPQIFAGPTTTGLIAPFLAQTNPAPFGQEASFVANAPLETNVPISGNTKNASIFQLHGQLSSYFPNPNGFGANEYPLPPGANISIVNLLHRHGARYPTGTSSVASFGSKLHNITANGTAKWSGELSFLNSWKYQLGAEILVARGRQEMFDSGVLFYYNYGALYNTSTKIIARTTTQDRMLKSAEYFMAGFFGLEWTHNATLEPILEQNGFNNSLAGYYQCNNSNSWQSTGGNNASLVWENIYLADATKRLKALAGGYNWTVADTYNAQTLCPYEEVALGYSQWCDLFTFEEWQGFEYSIDLQFNGNNGFGSPTGRGVGIGYVEELYARLSGHLYDLPPGSTNVNTTLDEMSSTFPLNQTLYFDFSHDTNIMSIITAFGLKQFAQPLPSTGPPANQQLIVSHVTPFGARMVWEIIRAPHPVKAARPTSTNATTSDYYGSGSATTYAHLMINQRTVPLHKSYPSCEQRDDGWCELSTVMKVWSGLLETARYEYSCFGDYPSVPYGDVTNGVPTVKRALGGAFGAGIEIYESSDRWIV</sequence>
<gene>
    <name evidence="5" type="ORF">Z518_06201</name>
</gene>
<dbReference type="VEuPathDB" id="FungiDB:Z518_06201"/>
<dbReference type="GO" id="GO:0016158">
    <property type="term" value="F:inositol hexakisphosphate 3-phosphatase activity"/>
    <property type="evidence" value="ECO:0007669"/>
    <property type="project" value="UniProtKB-EC"/>
</dbReference>
<dbReference type="InterPro" id="IPR029033">
    <property type="entry name" value="His_PPase_superfam"/>
</dbReference>
<dbReference type="PROSITE" id="PS00778">
    <property type="entry name" value="HIS_ACID_PHOSPHAT_2"/>
    <property type="match status" value="1"/>
</dbReference>